<protein>
    <submittedName>
        <fullName evidence="1">Uncharacterized protein</fullName>
    </submittedName>
</protein>
<organism evidence="1">
    <name type="scientific">Satyrvirus sp</name>
    <dbReference type="NCBI Taxonomy" id="2487771"/>
    <lineage>
        <taxon>Viruses</taxon>
        <taxon>Varidnaviria</taxon>
        <taxon>Bamfordvirae</taxon>
        <taxon>Nucleocytoviricota</taxon>
        <taxon>Megaviricetes</taxon>
        <taxon>Imitervirales</taxon>
        <taxon>Mimiviridae</taxon>
        <taxon>Megamimivirinae</taxon>
    </lineage>
</organism>
<reference evidence="1" key="1">
    <citation type="submission" date="2018-10" db="EMBL/GenBank/DDBJ databases">
        <title>Hidden diversity of soil giant viruses.</title>
        <authorList>
            <person name="Schulz F."/>
            <person name="Alteio L."/>
            <person name="Goudeau D."/>
            <person name="Ryan E.M."/>
            <person name="Malmstrom R.R."/>
            <person name="Blanchard J."/>
            <person name="Woyke T."/>
        </authorList>
    </citation>
    <scope>NUCLEOTIDE SEQUENCE</scope>
    <source>
        <strain evidence="1">SAV1</strain>
    </source>
</reference>
<dbReference type="EMBL" id="MK072456">
    <property type="protein sequence ID" value="AYV85495.1"/>
    <property type="molecule type" value="Genomic_DNA"/>
</dbReference>
<gene>
    <name evidence="1" type="ORF">Satyrvirus20_2</name>
</gene>
<proteinExistence type="predicted"/>
<evidence type="ECO:0000313" key="1">
    <source>
        <dbReference type="EMBL" id="AYV85495.1"/>
    </source>
</evidence>
<sequence>MIESYEELPTKYPESAQKWQGNIKYPYPMNFVQAPADDKQILVYYNGKPMLQGLSINKGPVMFPAKQSNPFRKGAIMYPTTHSIPGPYLQSYMYNGHHKMYPY</sequence>
<name>A0A3G5AE46_9VIRU</name>
<accession>A0A3G5AE46</accession>